<accession>A0ABY4R4X5</accession>
<evidence type="ECO:0000256" key="3">
    <source>
        <dbReference type="ARBA" id="ARBA00022777"/>
    </source>
</evidence>
<protein>
    <submittedName>
        <fullName evidence="7">Cytokinetic ring protein SteA</fullName>
    </submittedName>
</protein>
<dbReference type="InterPro" id="IPR036759">
    <property type="entry name" value="TPK_catalytic_sf"/>
</dbReference>
<evidence type="ECO:0000313" key="8">
    <source>
        <dbReference type="Proteomes" id="UP001056336"/>
    </source>
</evidence>
<reference evidence="7" key="2">
    <citation type="submission" date="2022-05" db="EMBL/GenBank/DDBJ databases">
        <authorList>
            <person name="Kim J.-S."/>
            <person name="Lee K."/>
            <person name="Suh M."/>
            <person name="Eom M."/>
            <person name="Kim J.-S."/>
            <person name="Kim D.-S."/>
            <person name="Ko S.-H."/>
            <person name="Shin Y."/>
            <person name="Lee J.-S."/>
        </authorList>
    </citation>
    <scope>NUCLEOTIDE SEQUENCE</scope>
    <source>
        <strain evidence="7">N237</strain>
    </source>
</reference>
<gene>
    <name evidence="7" type="primary">steA</name>
    <name evidence="7" type="ORF">M6D93_08985</name>
</gene>
<keyword evidence="2" id="KW-0547">Nucleotide-binding</keyword>
<evidence type="ECO:0000313" key="7">
    <source>
        <dbReference type="EMBL" id="UQX90117.1"/>
    </source>
</evidence>
<dbReference type="InterPro" id="IPR047795">
    <property type="entry name" value="Put_SteA-like"/>
</dbReference>
<dbReference type="NCBIfam" id="NF040608">
    <property type="entry name" value="division_SteA"/>
    <property type="match status" value="1"/>
</dbReference>
<dbReference type="Gene3D" id="3.40.50.10240">
    <property type="entry name" value="Thiamin pyrophosphokinase, catalytic domain"/>
    <property type="match status" value="1"/>
</dbReference>
<dbReference type="Proteomes" id="UP001056336">
    <property type="component" value="Chromosome"/>
</dbReference>
<feature type="domain" description="SteA-like C-terminal" evidence="6">
    <location>
        <begin position="340"/>
        <end position="390"/>
    </location>
</feature>
<evidence type="ECO:0000256" key="4">
    <source>
        <dbReference type="ARBA" id="ARBA00022840"/>
    </source>
</evidence>
<evidence type="ECO:0000256" key="5">
    <source>
        <dbReference type="SAM" id="Phobius"/>
    </source>
</evidence>
<keyword evidence="1" id="KW-0808">Transferase</keyword>
<dbReference type="SUPFAM" id="SSF63999">
    <property type="entry name" value="Thiamin pyrophosphokinase, catalytic domain"/>
    <property type="match status" value="1"/>
</dbReference>
<reference evidence="7" key="1">
    <citation type="journal article" date="2018" name="Int. J. Syst. Evol. Microbiol.">
        <title>Jatrophihabitans telluris sp. nov., isolated from sediment soil of lava forest wetlands and the emended description of the genus Jatrophihabitans.</title>
        <authorList>
            <person name="Lee K.C."/>
            <person name="Suh M.K."/>
            <person name="Eom M.K."/>
            <person name="Kim K.K."/>
            <person name="Kim J.S."/>
            <person name="Kim D.S."/>
            <person name="Ko S.H."/>
            <person name="Shin Y.K."/>
            <person name="Lee J.S."/>
        </authorList>
    </citation>
    <scope>NUCLEOTIDE SEQUENCE</scope>
    <source>
        <strain evidence="7">N237</strain>
    </source>
</reference>
<sequence>MATSTYMKLATMRRPRTESLPGVAGVVRLDRRAPRLLQRLHAGDVAVVDVADMDRATADALIAAKVGAVVNAQPSISGRYPNLGPEVLVAAEIPLLDGVGAGIFSEVKEGVRVRIEEDSIYAGERLLASGTRQSVATVAESMAAAKEGMSAQLAAFATSAQQHMHQEKQLLLDGVGLPELDTDFAGRHVLLVARSYDFKSDLKGLKHYIREFRPVLVGIDGGGDVLRDAGYRPDLVVGEMDAISEAALRDAGEVVAHADAEGRVHGLARVQDLRIEPKLFPTAGTSEDAAMLLADAGGAKLIVTVGIRATLEEFLDAGRGGMASTVLTRLKIGGRLVDAKAAAQLFQTRISGVALVLMVLAALLAVAVVLVASTDGNSYVHILSHGWTSLVNQLKDLFS</sequence>
<keyword evidence="3" id="KW-0418">Kinase</keyword>
<dbReference type="Pfam" id="PF12555">
    <property type="entry name" value="SteA-like_C"/>
    <property type="match status" value="1"/>
</dbReference>
<keyword evidence="5" id="KW-0812">Transmembrane</keyword>
<dbReference type="InterPro" id="IPR022215">
    <property type="entry name" value="SteA-like_C"/>
</dbReference>
<keyword evidence="5" id="KW-0472">Membrane</keyword>
<feature type="transmembrane region" description="Helical" evidence="5">
    <location>
        <begin position="350"/>
        <end position="372"/>
    </location>
</feature>
<organism evidence="7 8">
    <name type="scientific">Jatrophihabitans telluris</name>
    <dbReference type="NCBI Taxonomy" id="2038343"/>
    <lineage>
        <taxon>Bacteria</taxon>
        <taxon>Bacillati</taxon>
        <taxon>Actinomycetota</taxon>
        <taxon>Actinomycetes</taxon>
        <taxon>Jatrophihabitantales</taxon>
        <taxon>Jatrophihabitantaceae</taxon>
        <taxon>Jatrophihabitans</taxon>
    </lineage>
</organism>
<name>A0ABY4R4X5_9ACTN</name>
<evidence type="ECO:0000259" key="6">
    <source>
        <dbReference type="Pfam" id="PF12555"/>
    </source>
</evidence>
<keyword evidence="4" id="KW-0067">ATP-binding</keyword>
<evidence type="ECO:0000256" key="2">
    <source>
        <dbReference type="ARBA" id="ARBA00022741"/>
    </source>
</evidence>
<evidence type="ECO:0000256" key="1">
    <source>
        <dbReference type="ARBA" id="ARBA00022679"/>
    </source>
</evidence>
<proteinExistence type="predicted"/>
<keyword evidence="8" id="KW-1185">Reference proteome</keyword>
<keyword evidence="5" id="KW-1133">Transmembrane helix</keyword>
<dbReference type="EMBL" id="CP097332">
    <property type="protein sequence ID" value="UQX90117.1"/>
    <property type="molecule type" value="Genomic_DNA"/>
</dbReference>